<dbReference type="InterPro" id="IPR004401">
    <property type="entry name" value="YbaB/EbfC"/>
</dbReference>
<feature type="region of interest" description="Disordered" evidence="1">
    <location>
        <begin position="177"/>
        <end position="202"/>
    </location>
</feature>
<dbReference type="GO" id="GO:0003677">
    <property type="term" value="F:DNA binding"/>
    <property type="evidence" value="ECO:0007669"/>
    <property type="project" value="UniProtKB-KW"/>
</dbReference>
<dbReference type="RefSeq" id="WP_147144640.1">
    <property type="nucleotide sequence ID" value="NZ_BAABIJ010000008.1"/>
</dbReference>
<evidence type="ECO:0000256" key="1">
    <source>
        <dbReference type="SAM" id="MobiDB-lite"/>
    </source>
</evidence>
<dbReference type="Proteomes" id="UP000321617">
    <property type="component" value="Unassembled WGS sequence"/>
</dbReference>
<dbReference type="SUPFAM" id="SSF82607">
    <property type="entry name" value="YbaB-like"/>
    <property type="match status" value="1"/>
</dbReference>
<accession>A0A562UL48</accession>
<gene>
    <name evidence="2" type="ORF">LX16_5298</name>
</gene>
<reference evidence="2 3" key="1">
    <citation type="journal article" date="2013" name="Stand. Genomic Sci.">
        <title>Genomic Encyclopedia of Type Strains, Phase I: The one thousand microbial genomes (KMG-I) project.</title>
        <authorList>
            <person name="Kyrpides N.C."/>
            <person name="Woyke T."/>
            <person name="Eisen J.A."/>
            <person name="Garrity G."/>
            <person name="Lilburn T.G."/>
            <person name="Beck B.J."/>
            <person name="Whitman W.B."/>
            <person name="Hugenholtz P."/>
            <person name="Klenk H.P."/>
        </authorList>
    </citation>
    <scope>NUCLEOTIDE SEQUENCE [LARGE SCALE GENOMIC DNA]</scope>
    <source>
        <strain evidence="2 3">DSM 45044</strain>
    </source>
</reference>
<feature type="region of interest" description="Disordered" evidence="1">
    <location>
        <begin position="1"/>
        <end position="30"/>
    </location>
</feature>
<evidence type="ECO:0000313" key="3">
    <source>
        <dbReference type="Proteomes" id="UP000321617"/>
    </source>
</evidence>
<comment type="caution">
    <text evidence="2">The sequence shown here is derived from an EMBL/GenBank/DDBJ whole genome shotgun (WGS) entry which is preliminary data.</text>
</comment>
<evidence type="ECO:0000313" key="2">
    <source>
        <dbReference type="EMBL" id="TWJ06334.1"/>
    </source>
</evidence>
<keyword evidence="3" id="KW-1185">Reference proteome</keyword>
<dbReference type="Pfam" id="PF02575">
    <property type="entry name" value="YbaB_DNA_bd"/>
    <property type="match status" value="1"/>
</dbReference>
<feature type="compositionally biased region" description="Polar residues" evidence="1">
    <location>
        <begin position="14"/>
        <end position="25"/>
    </location>
</feature>
<proteinExistence type="predicted"/>
<keyword evidence="2" id="KW-0238">DNA-binding</keyword>
<sequence>MPTHPQGPRPWTRPTGSPQTATAPTASPGDSLAEAFRGLTVSATSPRGWVKVTITGSRTHVTLHGRGAGAAAERLLAEEAASAWRTALAKRHRAREELRTSIRGAAVRPADREIVARLRRRRMEVEAIEVTARSPRELVRVRRRGSIEVAVRIRPGTLDHYDDDTLQDELTAAIRAADQARTRARTTDVTAGDEPANGRQRK</sequence>
<protein>
    <submittedName>
        <fullName evidence="2">DNA-binding protein YbaB</fullName>
    </submittedName>
</protein>
<dbReference type="Gene3D" id="3.30.1310.10">
    <property type="entry name" value="Nucleoid-associated protein YbaB-like domain"/>
    <property type="match status" value="1"/>
</dbReference>
<dbReference type="EMBL" id="VLLL01000013">
    <property type="protein sequence ID" value="TWJ06334.1"/>
    <property type="molecule type" value="Genomic_DNA"/>
</dbReference>
<dbReference type="InterPro" id="IPR036894">
    <property type="entry name" value="YbaB-like_sf"/>
</dbReference>
<organism evidence="2 3">
    <name type="scientific">Stackebrandtia albiflava</name>
    <dbReference type="NCBI Taxonomy" id="406432"/>
    <lineage>
        <taxon>Bacteria</taxon>
        <taxon>Bacillati</taxon>
        <taxon>Actinomycetota</taxon>
        <taxon>Actinomycetes</taxon>
        <taxon>Glycomycetales</taxon>
        <taxon>Glycomycetaceae</taxon>
        <taxon>Stackebrandtia</taxon>
    </lineage>
</organism>
<dbReference type="AlphaFoldDB" id="A0A562UL48"/>
<name>A0A562UL48_9ACTN</name>